<gene>
    <name evidence="1" type="ORF">LCGC14_0867790</name>
</gene>
<accession>A0A0F9PAG0</accession>
<name>A0A0F9PAG0_9ZZZZ</name>
<sequence>MSGNDTIQKRISKKFVSNLNELYPQETSFNKKTKRLNEVLEEMLYGKKK</sequence>
<evidence type="ECO:0000313" key="1">
    <source>
        <dbReference type="EMBL" id="KKN27129.1"/>
    </source>
</evidence>
<comment type="caution">
    <text evidence="1">The sequence shown here is derived from an EMBL/GenBank/DDBJ whole genome shotgun (WGS) entry which is preliminary data.</text>
</comment>
<protein>
    <submittedName>
        <fullName evidence="1">Uncharacterized protein</fullName>
    </submittedName>
</protein>
<organism evidence="1">
    <name type="scientific">marine sediment metagenome</name>
    <dbReference type="NCBI Taxonomy" id="412755"/>
    <lineage>
        <taxon>unclassified sequences</taxon>
        <taxon>metagenomes</taxon>
        <taxon>ecological metagenomes</taxon>
    </lineage>
</organism>
<reference evidence="1" key="1">
    <citation type="journal article" date="2015" name="Nature">
        <title>Complex archaea that bridge the gap between prokaryotes and eukaryotes.</title>
        <authorList>
            <person name="Spang A."/>
            <person name="Saw J.H."/>
            <person name="Jorgensen S.L."/>
            <person name="Zaremba-Niedzwiedzka K."/>
            <person name="Martijn J."/>
            <person name="Lind A.E."/>
            <person name="van Eijk R."/>
            <person name="Schleper C."/>
            <person name="Guy L."/>
            <person name="Ettema T.J."/>
        </authorList>
    </citation>
    <scope>NUCLEOTIDE SEQUENCE</scope>
</reference>
<dbReference type="AlphaFoldDB" id="A0A0F9PAG0"/>
<dbReference type="EMBL" id="LAZR01002665">
    <property type="protein sequence ID" value="KKN27129.1"/>
    <property type="molecule type" value="Genomic_DNA"/>
</dbReference>
<proteinExistence type="predicted"/>